<evidence type="ECO:0000313" key="3">
    <source>
        <dbReference type="Proteomes" id="UP001383192"/>
    </source>
</evidence>
<name>A0AAW0DTL3_9AGAR</name>
<accession>A0AAW0DTL3</accession>
<gene>
    <name evidence="2" type="ORF">VNI00_003570</name>
</gene>
<keyword evidence="1" id="KW-0732">Signal</keyword>
<feature type="signal peptide" evidence="1">
    <location>
        <begin position="1"/>
        <end position="16"/>
    </location>
</feature>
<dbReference type="AlphaFoldDB" id="A0AAW0DTL3"/>
<evidence type="ECO:0000256" key="1">
    <source>
        <dbReference type="SAM" id="SignalP"/>
    </source>
</evidence>
<protein>
    <submittedName>
        <fullName evidence="2">Uncharacterized protein</fullName>
    </submittedName>
</protein>
<comment type="caution">
    <text evidence="2">The sequence shown here is derived from an EMBL/GenBank/DDBJ whole genome shotgun (WGS) entry which is preliminary data.</text>
</comment>
<evidence type="ECO:0000313" key="2">
    <source>
        <dbReference type="EMBL" id="KAK7054376.1"/>
    </source>
</evidence>
<dbReference type="EMBL" id="JAYKXP010000009">
    <property type="protein sequence ID" value="KAK7054376.1"/>
    <property type="molecule type" value="Genomic_DNA"/>
</dbReference>
<feature type="chain" id="PRO_5043833139" evidence="1">
    <location>
        <begin position="17"/>
        <end position="122"/>
    </location>
</feature>
<proteinExistence type="predicted"/>
<sequence length="122" mass="12614">MKLVVFVASLIASVYAQGRGVPASSVTITPPTVCAGQRNVDSAFTNGNYVALPKRISDINGGGCGSFVFIVNRANPSVSFNGILVAFTEEDVLEIAPPLYDEISGGVEGGFIADYNVSPLSG</sequence>
<reference evidence="2 3" key="1">
    <citation type="submission" date="2024-01" db="EMBL/GenBank/DDBJ databases">
        <title>A draft genome for a cacao thread blight-causing isolate of Paramarasmius palmivorus.</title>
        <authorList>
            <person name="Baruah I.K."/>
            <person name="Bukari Y."/>
            <person name="Amoako-Attah I."/>
            <person name="Meinhardt L.W."/>
            <person name="Bailey B.A."/>
            <person name="Cohen S.P."/>
        </authorList>
    </citation>
    <scope>NUCLEOTIDE SEQUENCE [LARGE SCALE GENOMIC DNA]</scope>
    <source>
        <strain evidence="2 3">GH-12</strain>
    </source>
</reference>
<keyword evidence="3" id="KW-1185">Reference proteome</keyword>
<dbReference type="Proteomes" id="UP001383192">
    <property type="component" value="Unassembled WGS sequence"/>
</dbReference>
<organism evidence="2 3">
    <name type="scientific">Paramarasmius palmivorus</name>
    <dbReference type="NCBI Taxonomy" id="297713"/>
    <lineage>
        <taxon>Eukaryota</taxon>
        <taxon>Fungi</taxon>
        <taxon>Dikarya</taxon>
        <taxon>Basidiomycota</taxon>
        <taxon>Agaricomycotina</taxon>
        <taxon>Agaricomycetes</taxon>
        <taxon>Agaricomycetidae</taxon>
        <taxon>Agaricales</taxon>
        <taxon>Marasmiineae</taxon>
        <taxon>Marasmiaceae</taxon>
        <taxon>Paramarasmius</taxon>
    </lineage>
</organism>